<dbReference type="PANTHER" id="PTHR43820:SF4">
    <property type="entry name" value="HIGH-AFFINITY BRANCHED-CHAIN AMINO ACID TRANSPORT ATP-BINDING PROTEIN LIVF"/>
    <property type="match status" value="1"/>
</dbReference>
<dbReference type="CDD" id="cd03224">
    <property type="entry name" value="ABC_TM1139_LivF_branched"/>
    <property type="match status" value="1"/>
</dbReference>
<evidence type="ECO:0000256" key="1">
    <source>
        <dbReference type="ARBA" id="ARBA00005417"/>
    </source>
</evidence>
<evidence type="ECO:0000256" key="3">
    <source>
        <dbReference type="ARBA" id="ARBA00022741"/>
    </source>
</evidence>
<dbReference type="Gene3D" id="3.40.50.300">
    <property type="entry name" value="P-loop containing nucleotide triphosphate hydrolases"/>
    <property type="match status" value="1"/>
</dbReference>
<dbReference type="SMART" id="SM00382">
    <property type="entry name" value="AAA"/>
    <property type="match status" value="1"/>
</dbReference>
<protein>
    <submittedName>
        <fullName evidence="7">ABC transporter ATP-binding protein</fullName>
    </submittedName>
</protein>
<keyword evidence="3" id="KW-0547">Nucleotide-binding</keyword>
<reference evidence="7 8" key="1">
    <citation type="journal article" date="2018" name="Int. J. Syst. Evol. Microbiol.">
        <title>Pseudooceanicola lipolyticus sp. nov., a marine alphaproteobacterium, reclassification of Oceanicola flagellatus as Pseudooceanicola flagellatus comb. nov. and emended description of the genus Pseudooceanicola.</title>
        <authorList>
            <person name="Huang M.-M."/>
            <person name="Guo L.-L."/>
            <person name="Wu Y.-H."/>
            <person name="Lai Q.-L."/>
            <person name="Shao Z.-Z."/>
            <person name="Wang C.-S."/>
            <person name="Wu M."/>
            <person name="Xu X.-W."/>
        </authorList>
    </citation>
    <scope>NUCLEOTIDE SEQUENCE [LARGE SCALE GENOMIC DNA]</scope>
    <source>
        <strain evidence="7 8">157</strain>
    </source>
</reference>
<dbReference type="Pfam" id="PF00005">
    <property type="entry name" value="ABC_tran"/>
    <property type="match status" value="1"/>
</dbReference>
<dbReference type="EMBL" id="PGTB01000035">
    <property type="protein sequence ID" value="PJE36652.1"/>
    <property type="molecule type" value="Genomic_DNA"/>
</dbReference>
<proteinExistence type="inferred from homology"/>
<organism evidence="7 8">
    <name type="scientific">Pseudooceanicola lipolyticus</name>
    <dbReference type="NCBI Taxonomy" id="2029104"/>
    <lineage>
        <taxon>Bacteria</taxon>
        <taxon>Pseudomonadati</taxon>
        <taxon>Pseudomonadota</taxon>
        <taxon>Alphaproteobacteria</taxon>
        <taxon>Rhodobacterales</taxon>
        <taxon>Paracoccaceae</taxon>
        <taxon>Pseudooceanicola</taxon>
    </lineage>
</organism>
<evidence type="ECO:0000256" key="4">
    <source>
        <dbReference type="ARBA" id="ARBA00022840"/>
    </source>
</evidence>
<dbReference type="RefSeq" id="WP_100162551.1">
    <property type="nucleotide sequence ID" value="NZ_PGTB01000035.1"/>
</dbReference>
<dbReference type="PROSITE" id="PS00211">
    <property type="entry name" value="ABC_TRANSPORTER_1"/>
    <property type="match status" value="1"/>
</dbReference>
<dbReference type="InterPro" id="IPR052156">
    <property type="entry name" value="BCAA_Transport_ATP-bd_LivF"/>
</dbReference>
<dbReference type="OrthoDB" id="7806383at2"/>
<comment type="similarity">
    <text evidence="1">Belongs to the ABC transporter superfamily.</text>
</comment>
<keyword evidence="8" id="KW-1185">Reference proteome</keyword>
<dbReference type="PROSITE" id="PS50893">
    <property type="entry name" value="ABC_TRANSPORTER_2"/>
    <property type="match status" value="1"/>
</dbReference>
<evidence type="ECO:0000256" key="5">
    <source>
        <dbReference type="ARBA" id="ARBA00022970"/>
    </source>
</evidence>
<keyword evidence="4 7" id="KW-0067">ATP-binding</keyword>
<evidence type="ECO:0000313" key="7">
    <source>
        <dbReference type="EMBL" id="PJE36652.1"/>
    </source>
</evidence>
<keyword evidence="2" id="KW-0813">Transport</keyword>
<dbReference type="AlphaFoldDB" id="A0A2M8J1K6"/>
<dbReference type="InterPro" id="IPR003439">
    <property type="entry name" value="ABC_transporter-like_ATP-bd"/>
</dbReference>
<dbReference type="Proteomes" id="UP000231553">
    <property type="component" value="Unassembled WGS sequence"/>
</dbReference>
<name>A0A2M8J1K6_9RHOB</name>
<dbReference type="GO" id="GO:0016887">
    <property type="term" value="F:ATP hydrolysis activity"/>
    <property type="evidence" value="ECO:0007669"/>
    <property type="project" value="InterPro"/>
</dbReference>
<accession>A0A2M8J1K6</accession>
<dbReference type="PANTHER" id="PTHR43820">
    <property type="entry name" value="HIGH-AFFINITY BRANCHED-CHAIN AMINO ACID TRANSPORT ATP-BINDING PROTEIN LIVF"/>
    <property type="match status" value="1"/>
</dbReference>
<dbReference type="InterPro" id="IPR003593">
    <property type="entry name" value="AAA+_ATPase"/>
</dbReference>
<dbReference type="GO" id="GO:0015658">
    <property type="term" value="F:branched-chain amino acid transmembrane transporter activity"/>
    <property type="evidence" value="ECO:0007669"/>
    <property type="project" value="TreeGrafter"/>
</dbReference>
<dbReference type="GO" id="GO:0005524">
    <property type="term" value="F:ATP binding"/>
    <property type="evidence" value="ECO:0007669"/>
    <property type="project" value="UniProtKB-KW"/>
</dbReference>
<keyword evidence="5" id="KW-0029">Amino-acid transport</keyword>
<sequence>MTDILEVTDLEVTYQRSIRALHGVNLRVAKGQITALLGANGAGKSTTLRAISGFIGLDNARVTAGYVRYFGEDITGLQLPKTIHKGIVLVPERDKVFTNLTVAENLEVVSTTRAEGSNWRQIEDEIFVYFPRLAKLRNKPAGLLSGGERQMLAIGSALVCKPSLLLIDELSLGLAPVIVDEIIERLRDIHARTELSILLVEQSAAVAFALASYGFVLENGKVELEGATQDLRTNQKILELYLGTGSAGRADYLANARRRREERANV</sequence>
<dbReference type="SUPFAM" id="SSF52540">
    <property type="entry name" value="P-loop containing nucleoside triphosphate hydrolases"/>
    <property type="match status" value="1"/>
</dbReference>
<dbReference type="InterPro" id="IPR017871">
    <property type="entry name" value="ABC_transporter-like_CS"/>
</dbReference>
<dbReference type="GO" id="GO:0015807">
    <property type="term" value="P:L-amino acid transport"/>
    <property type="evidence" value="ECO:0007669"/>
    <property type="project" value="TreeGrafter"/>
</dbReference>
<dbReference type="InterPro" id="IPR027417">
    <property type="entry name" value="P-loop_NTPase"/>
</dbReference>
<feature type="domain" description="ABC transporter" evidence="6">
    <location>
        <begin position="5"/>
        <end position="244"/>
    </location>
</feature>
<comment type="caution">
    <text evidence="7">The sequence shown here is derived from an EMBL/GenBank/DDBJ whole genome shotgun (WGS) entry which is preliminary data.</text>
</comment>
<evidence type="ECO:0000313" key="8">
    <source>
        <dbReference type="Proteomes" id="UP000231553"/>
    </source>
</evidence>
<evidence type="ECO:0000256" key="2">
    <source>
        <dbReference type="ARBA" id="ARBA00022448"/>
    </source>
</evidence>
<gene>
    <name evidence="7" type="ORF">CVM52_11015</name>
</gene>
<evidence type="ECO:0000259" key="6">
    <source>
        <dbReference type="PROSITE" id="PS50893"/>
    </source>
</evidence>